<dbReference type="PANTHER" id="PTHR34817">
    <property type="entry name" value="NUCLEOTIDYLTRANSFERASE"/>
    <property type="match status" value="1"/>
</dbReference>
<dbReference type="Pfam" id="PF10127">
    <property type="entry name" value="RlaP"/>
    <property type="match status" value="1"/>
</dbReference>
<proteinExistence type="predicted"/>
<sequence>METRIEATLDRVEQEQGVRILYACEAGSRAWGMASPGSDYDVRFIYIGRMEDYLTIGKRRDVIGPLIVQDLDLHGWDLAKALGLLRNSNPTLYEWLNSSRVYRADVNFVAELRNLAERALQPGALFHHYLSMAAGQAARHLQSDTVTAKRYLHVVRPLLCALWVSRYKTPPPALFTTLVKTLVECERVNAAIRELLMRKSAGGTAQSVGRLTVLDEFIACLLIDLKHAAPAAIEKPGIAPFDVLLQRTLLEEKP</sequence>
<dbReference type="GO" id="GO:0016740">
    <property type="term" value="F:transferase activity"/>
    <property type="evidence" value="ECO:0007669"/>
    <property type="project" value="UniProtKB-KW"/>
</dbReference>
<evidence type="ECO:0000313" key="1">
    <source>
        <dbReference type="EMBL" id="MBA4502640.1"/>
    </source>
</evidence>
<name>A0A7W1WYM6_9GAMM</name>
<keyword evidence="2" id="KW-1185">Reference proteome</keyword>
<comment type="caution">
    <text evidence="1">The sequence shown here is derived from an EMBL/GenBank/DDBJ whole genome shotgun (WGS) entry which is preliminary data.</text>
</comment>
<dbReference type="InterPro" id="IPR018775">
    <property type="entry name" value="RlaP"/>
</dbReference>
<protein>
    <submittedName>
        <fullName evidence="1">Nucleotidyltransferase domain-containing protein</fullName>
    </submittedName>
</protein>
<reference evidence="1 2" key="1">
    <citation type="submission" date="2020-07" db="EMBL/GenBank/DDBJ databases">
        <title>Bacterium isolated from marien macroalgae.</title>
        <authorList>
            <person name="Zhu K."/>
            <person name="Lu D."/>
            <person name="Du Z."/>
        </authorList>
    </citation>
    <scope>NUCLEOTIDE SEQUENCE [LARGE SCALE GENOMIC DNA]</scope>
    <source>
        <strain evidence="1 2">3-1745</strain>
    </source>
</reference>
<organism evidence="1 2">
    <name type="scientific">Marinobacterium marinum</name>
    <dbReference type="NCBI Taxonomy" id="2756129"/>
    <lineage>
        <taxon>Bacteria</taxon>
        <taxon>Pseudomonadati</taxon>
        <taxon>Pseudomonadota</taxon>
        <taxon>Gammaproteobacteria</taxon>
        <taxon>Oceanospirillales</taxon>
        <taxon>Oceanospirillaceae</taxon>
        <taxon>Marinobacterium</taxon>
    </lineage>
</organism>
<dbReference type="AlphaFoldDB" id="A0A7W1WYM6"/>
<dbReference type="EMBL" id="JACEMT010000049">
    <property type="protein sequence ID" value="MBA4502640.1"/>
    <property type="molecule type" value="Genomic_DNA"/>
</dbReference>
<dbReference type="RefSeq" id="WP_181739631.1">
    <property type="nucleotide sequence ID" value="NZ_JACEMT010000049.1"/>
</dbReference>
<evidence type="ECO:0000313" key="2">
    <source>
        <dbReference type="Proteomes" id="UP000538931"/>
    </source>
</evidence>
<accession>A0A7W1WYM6</accession>
<dbReference type="Proteomes" id="UP000538931">
    <property type="component" value="Unassembled WGS sequence"/>
</dbReference>
<dbReference type="PANTHER" id="PTHR34817:SF2">
    <property type="entry name" value="NUCLEOTIDYLTRANSFERASE"/>
    <property type="match status" value="1"/>
</dbReference>
<keyword evidence="1" id="KW-0808">Transferase</keyword>
<gene>
    <name evidence="1" type="ORF">H1S06_09720</name>
</gene>